<evidence type="ECO:0000313" key="1">
    <source>
        <dbReference type="EMBL" id="MFM9327499.1"/>
    </source>
</evidence>
<keyword evidence="1" id="KW-0456">Lyase</keyword>
<dbReference type="EC" id="4.1.1.96" evidence="1"/>
<accession>A0ACC7NRZ6</accession>
<organism evidence="1 2">
    <name type="scientific">Paenibacillus mesotrionivorans</name>
    <dbReference type="NCBI Taxonomy" id="3160968"/>
    <lineage>
        <taxon>Bacteria</taxon>
        <taxon>Bacillati</taxon>
        <taxon>Bacillota</taxon>
        <taxon>Bacilli</taxon>
        <taxon>Bacillales</taxon>
        <taxon>Paenibacillaceae</taxon>
        <taxon>Paenibacillus</taxon>
    </lineage>
</organism>
<dbReference type="Proteomes" id="UP001631969">
    <property type="component" value="Unassembled WGS sequence"/>
</dbReference>
<proteinExistence type="predicted"/>
<comment type="caution">
    <text evidence="1">The sequence shown here is derived from an EMBL/GenBank/DDBJ whole genome shotgun (WGS) entry which is preliminary data.</text>
</comment>
<keyword evidence="2" id="KW-1185">Reference proteome</keyword>
<sequence>MDIDFGALPSPCYIVDERLLVKNLEILDSVQKRTDCNILLALKGFAMHEVFPLVGQYLKGVTASSLHEARLGYEKMGKEVHAYAPAYVDREFDELLGYVDHIVFNSFHQWKKYKDKVQAVPGKKIEVGIRINPQYSEGRTPIYDPCYAHSRLGVTLDQFRGDELDGVDGLHFHTLCQQNSDTLERTVAVVEEKFGEHLKKLKWLNMGGGHHITREDYDVDRLVRVINRLKETYGFQVYLEPGEAVALNTGFMVATVEDIIYNGMDIAILDTSAACHMPDVLEMPYRPEIIGAGEPQQYPHTYRLGGLTCLAGDVIGDYSFPKPLERGDKLVFTDMAIYSMVKTNMFNGVNLPAIATFNEANGIKVVREFGYQDYASRLS</sequence>
<dbReference type="EMBL" id="JBJURJ010000002">
    <property type="protein sequence ID" value="MFM9327499.1"/>
    <property type="molecule type" value="Genomic_DNA"/>
</dbReference>
<name>A0ACC7NRZ6_9BACL</name>
<protein>
    <submittedName>
        <fullName evidence="1">Carboxynorspermidine decarboxylase</fullName>
        <ecNumber evidence="1">4.1.1.96</ecNumber>
    </submittedName>
</protein>
<reference evidence="1" key="1">
    <citation type="submission" date="2024-12" db="EMBL/GenBank/DDBJ databases">
        <authorList>
            <person name="Wu N."/>
        </authorList>
    </citation>
    <scope>NUCLEOTIDE SEQUENCE</scope>
    <source>
        <strain evidence="1">P15</strain>
    </source>
</reference>
<evidence type="ECO:0000313" key="2">
    <source>
        <dbReference type="Proteomes" id="UP001631969"/>
    </source>
</evidence>
<gene>
    <name evidence="1" type="primary">nspC</name>
    <name evidence="1" type="ORF">ACI1P1_04210</name>
</gene>